<proteinExistence type="inferred from homology"/>
<sequence>MALDVIKNFDEDTRAYYIQPIGEIDIHTSNQFKGILIDAIEEKKSDLVVDGENLDYIDSTGLGVLISALKKSQELEKEIKVINLKPSIKKLFSLTSLDKVFKIEG</sequence>
<dbReference type="RefSeq" id="WP_071064636.1">
    <property type="nucleotide sequence ID" value="NZ_MKIE01000017.1"/>
</dbReference>
<evidence type="ECO:0000313" key="5">
    <source>
        <dbReference type="Proteomes" id="UP000180254"/>
    </source>
</evidence>
<dbReference type="Gene3D" id="3.30.750.24">
    <property type="entry name" value="STAS domain"/>
    <property type="match status" value="1"/>
</dbReference>
<keyword evidence="5" id="KW-1185">Reference proteome</keyword>
<dbReference type="GO" id="GO:0043856">
    <property type="term" value="F:anti-sigma factor antagonist activity"/>
    <property type="evidence" value="ECO:0007669"/>
    <property type="project" value="InterPro"/>
</dbReference>
<dbReference type="OrthoDB" id="9793697at2"/>
<dbReference type="EMBL" id="MKIE01000017">
    <property type="protein sequence ID" value="OHW61293.1"/>
    <property type="molecule type" value="Genomic_DNA"/>
</dbReference>
<dbReference type="NCBIfam" id="TIGR00377">
    <property type="entry name" value="ant_ant_sig"/>
    <property type="match status" value="1"/>
</dbReference>
<comment type="similarity">
    <text evidence="1 2">Belongs to the anti-sigma-factor antagonist family.</text>
</comment>
<evidence type="ECO:0000256" key="2">
    <source>
        <dbReference type="RuleBase" id="RU003749"/>
    </source>
</evidence>
<organism evidence="4 5">
    <name type="scientific">Andreesenia angusta</name>
    <dbReference type="NCBI Taxonomy" id="39480"/>
    <lineage>
        <taxon>Bacteria</taxon>
        <taxon>Bacillati</taxon>
        <taxon>Bacillota</taxon>
        <taxon>Tissierellia</taxon>
        <taxon>Tissierellales</taxon>
        <taxon>Gottschalkiaceae</taxon>
        <taxon>Andreesenia</taxon>
    </lineage>
</organism>
<dbReference type="PANTHER" id="PTHR33495:SF2">
    <property type="entry name" value="ANTI-SIGMA FACTOR ANTAGONIST TM_1081-RELATED"/>
    <property type="match status" value="1"/>
</dbReference>
<evidence type="ECO:0000256" key="1">
    <source>
        <dbReference type="ARBA" id="ARBA00009013"/>
    </source>
</evidence>
<dbReference type="Proteomes" id="UP000180254">
    <property type="component" value="Unassembled WGS sequence"/>
</dbReference>
<evidence type="ECO:0000313" key="4">
    <source>
        <dbReference type="EMBL" id="OHW61293.1"/>
    </source>
</evidence>
<dbReference type="InterPro" id="IPR003658">
    <property type="entry name" value="Anti-sigma_ant"/>
</dbReference>
<protein>
    <recommendedName>
        <fullName evidence="2">Anti-sigma factor antagonist</fullName>
    </recommendedName>
</protein>
<name>A0A1S1V3R5_9FIRM</name>
<dbReference type="AlphaFoldDB" id="A0A1S1V3R5"/>
<dbReference type="PROSITE" id="PS50801">
    <property type="entry name" value="STAS"/>
    <property type="match status" value="1"/>
</dbReference>
<reference evidence="4 5" key="1">
    <citation type="submission" date="2016-09" db="EMBL/GenBank/DDBJ databases">
        <title>Genome sequence of Eubacterium angustum.</title>
        <authorList>
            <person name="Poehlein A."/>
            <person name="Daniel R."/>
        </authorList>
    </citation>
    <scope>NUCLEOTIDE SEQUENCE [LARGE SCALE GENOMIC DNA]</scope>
    <source>
        <strain evidence="4 5">DSM 1989</strain>
    </source>
</reference>
<dbReference type="InterPro" id="IPR002645">
    <property type="entry name" value="STAS_dom"/>
</dbReference>
<dbReference type="CDD" id="cd07043">
    <property type="entry name" value="STAS_anti-anti-sigma_factors"/>
    <property type="match status" value="1"/>
</dbReference>
<evidence type="ECO:0000259" key="3">
    <source>
        <dbReference type="PROSITE" id="PS50801"/>
    </source>
</evidence>
<dbReference type="PANTHER" id="PTHR33495">
    <property type="entry name" value="ANTI-SIGMA FACTOR ANTAGONIST TM_1081-RELATED-RELATED"/>
    <property type="match status" value="1"/>
</dbReference>
<dbReference type="STRING" id="39480.EUAN_23300"/>
<dbReference type="Pfam" id="PF01740">
    <property type="entry name" value="STAS"/>
    <property type="match status" value="1"/>
</dbReference>
<dbReference type="SUPFAM" id="SSF52091">
    <property type="entry name" value="SpoIIaa-like"/>
    <property type="match status" value="1"/>
</dbReference>
<gene>
    <name evidence="4" type="primary">rsbV</name>
    <name evidence="4" type="ORF">EUAN_23300</name>
</gene>
<dbReference type="InterPro" id="IPR036513">
    <property type="entry name" value="STAS_dom_sf"/>
</dbReference>
<feature type="domain" description="STAS" evidence="3">
    <location>
        <begin position="22"/>
        <end position="105"/>
    </location>
</feature>
<comment type="caution">
    <text evidence="4">The sequence shown here is derived from an EMBL/GenBank/DDBJ whole genome shotgun (WGS) entry which is preliminary data.</text>
</comment>
<accession>A0A1S1V3R5</accession>